<evidence type="ECO:0000256" key="3">
    <source>
        <dbReference type="SAM" id="SignalP"/>
    </source>
</evidence>
<dbReference type="InterPro" id="IPR057840">
    <property type="entry name" value="FimV_N"/>
</dbReference>
<keyword evidence="3" id="KW-0732">Signal</keyword>
<name>A0ABY8S917_9GAMM</name>
<dbReference type="RefSeq" id="WP_283269129.1">
    <property type="nucleotide sequence ID" value="NZ_CP125669.1"/>
</dbReference>
<evidence type="ECO:0000256" key="2">
    <source>
        <dbReference type="SAM" id="MobiDB-lite"/>
    </source>
</evidence>
<reference evidence="5 6" key="1">
    <citation type="submission" date="2023-05" db="EMBL/GenBank/DDBJ databases">
        <title>The complete genome of Acinetobacter sp. nov KCTC 92772.</title>
        <authorList>
            <person name="Zhou G."/>
        </authorList>
    </citation>
    <scope>NUCLEOTIDE SEQUENCE [LARGE SCALE GENOMIC DNA]</scope>
    <source>
        <strain evidence="5 6">KCTC 92772</strain>
    </source>
</reference>
<feature type="signal peptide" evidence="3">
    <location>
        <begin position="1"/>
        <end position="22"/>
    </location>
</feature>
<dbReference type="InterPro" id="IPR018392">
    <property type="entry name" value="LysM"/>
</dbReference>
<feature type="coiled-coil region" evidence="1">
    <location>
        <begin position="495"/>
        <end position="529"/>
    </location>
</feature>
<evidence type="ECO:0000313" key="6">
    <source>
        <dbReference type="Proteomes" id="UP001229836"/>
    </source>
</evidence>
<dbReference type="Proteomes" id="UP001229836">
    <property type="component" value="Chromosome"/>
</dbReference>
<feature type="domain" description="FimV N-terminal" evidence="4">
    <location>
        <begin position="24"/>
        <end position="115"/>
    </location>
</feature>
<keyword evidence="1" id="KW-0175">Coiled coil</keyword>
<feature type="region of interest" description="Disordered" evidence="2">
    <location>
        <begin position="454"/>
        <end position="473"/>
    </location>
</feature>
<keyword evidence="6" id="KW-1185">Reference proteome</keyword>
<dbReference type="CDD" id="cd00118">
    <property type="entry name" value="LysM"/>
    <property type="match status" value="1"/>
</dbReference>
<feature type="compositionally biased region" description="Polar residues" evidence="2">
    <location>
        <begin position="454"/>
        <end position="463"/>
    </location>
</feature>
<dbReference type="EMBL" id="CP125669">
    <property type="protein sequence ID" value="WHP07474.1"/>
    <property type="molecule type" value="Genomic_DNA"/>
</dbReference>
<feature type="chain" id="PRO_5046212229" evidence="3">
    <location>
        <begin position="23"/>
        <end position="534"/>
    </location>
</feature>
<evidence type="ECO:0000256" key="1">
    <source>
        <dbReference type="SAM" id="Coils"/>
    </source>
</evidence>
<proteinExistence type="predicted"/>
<evidence type="ECO:0000259" key="4">
    <source>
        <dbReference type="Pfam" id="PF25800"/>
    </source>
</evidence>
<protein>
    <submittedName>
        <fullName evidence="5">FimV domain-containing protein</fullName>
    </submittedName>
</protein>
<gene>
    <name evidence="5" type="ORF">QLH32_08515</name>
</gene>
<organism evidence="5 6">
    <name type="scientific">Acinetobacter corruptisaponis</name>
    <dbReference type="NCBI Taxonomy" id="3045147"/>
    <lineage>
        <taxon>Bacteria</taxon>
        <taxon>Pseudomonadati</taxon>
        <taxon>Pseudomonadota</taxon>
        <taxon>Gammaproteobacteria</taxon>
        <taxon>Moraxellales</taxon>
        <taxon>Moraxellaceae</taxon>
        <taxon>Acinetobacter</taxon>
    </lineage>
</organism>
<dbReference type="Pfam" id="PF25800">
    <property type="entry name" value="FimV_N"/>
    <property type="match status" value="1"/>
</dbReference>
<sequence>MTIYNKLKIAILTILSSQHLYAITLDPLQIQSAPGELLYAEMSFHQADANSKLDVSLATPEDLMMLGATHQPPAALNFFTRRNNKGEGVIVITSSRPMTDAELNIIVKIQENGAAHLKHIRQPIRQKTQIAAAKSSNEKTLAPKYIVSEKDIALNLPESTRYNANAATNSKETNLRQEKLLNAPFALPPALNIPESKAPVVTAISVAPPAKAEQTTTIQTASNTQATTAKTAATEQKPATPTIKQEVQQAAVVQAANNPAPPPISNTAVAEQKPVTPAPTIKQEVQQAAVVQAANAQPANENIPAEKPIQNTENKLVEKKQDTVAEYQAKNKEQPIKQPSPQSSPSSASTENSQQQHVVRRNESLWSIAQRIAGQTQQPVYKVMNQIKAQNEHAFIGGNANRLRQGAHLNFNLGTVPSHQNPNANQIAAQTPHGAPAGKAKYRLQQAEMTLLAESNQDSSTGSAKKDTLQQKTSADLSLKVMTAREKTVTLQRNVTQLELALRGKEQRIQLLNARLAELQEQLKAQQETKKPTR</sequence>
<accession>A0ABY8S917</accession>
<feature type="region of interest" description="Disordered" evidence="2">
    <location>
        <begin position="330"/>
        <end position="360"/>
    </location>
</feature>
<evidence type="ECO:0000313" key="5">
    <source>
        <dbReference type="EMBL" id="WHP07474.1"/>
    </source>
</evidence>
<feature type="compositionally biased region" description="Low complexity" evidence="2">
    <location>
        <begin position="336"/>
        <end position="355"/>
    </location>
</feature>